<keyword evidence="2" id="KW-0175">Coiled coil</keyword>
<dbReference type="InterPro" id="IPR050465">
    <property type="entry name" value="UPF0194_transport"/>
</dbReference>
<feature type="domain" description="Multidrug resistance protein MdtA-like C-terminal permuted SH3" evidence="4">
    <location>
        <begin position="343"/>
        <end position="395"/>
    </location>
</feature>
<feature type="chain" id="PRO_5035299870" evidence="3">
    <location>
        <begin position="24"/>
        <end position="405"/>
    </location>
</feature>
<keyword evidence="6" id="KW-1185">Reference proteome</keyword>
<feature type="signal peptide" evidence="3">
    <location>
        <begin position="1"/>
        <end position="23"/>
    </location>
</feature>
<gene>
    <name evidence="5" type="ORF">J3U87_02450</name>
</gene>
<sequence length="405" mass="44865">MNSTNPMKGVVLRLALASLLASAACNERKGPEVYSVEIRKGPFEIVVQAEGKLRAVRTTPIKPPPQIHQGVIKWLIEEGTEVAPDQVVVRLDDSKMTQELTEAEAKVAQRDLEIGSEKRTQAKAGRELTDQVAMIGKENDIAQRFALKDEHLFSRSDLIDNEIDLALLEAKKDHYGKLLDRQEEKRATTLDLLAVRRRIDQSRVNRLNDQKAHMEIRAPHAGAFYYKRNWRGEAPSAGMTIWSMSTIGEIPDLSEMEAVVSVLESEAQGIAEGREVLLELDAAPGRVFRGAVRSISPLAQAIDHDSPVKFFETIVALEHTDPDLMIPGGRVRARIFVARLDEVVAVPNQSLFSESDQTWVHVIENGRAVRREVVAGTRGPSRTVIVEGMQSGDRIALADPEESAP</sequence>
<dbReference type="Proteomes" id="UP000663929">
    <property type="component" value="Chromosome"/>
</dbReference>
<name>A0A8A4TQ43_SULCO</name>
<evidence type="ECO:0000313" key="5">
    <source>
        <dbReference type="EMBL" id="QTD51304.1"/>
    </source>
</evidence>
<dbReference type="Gene3D" id="2.40.420.20">
    <property type="match status" value="1"/>
</dbReference>
<dbReference type="InterPro" id="IPR058627">
    <property type="entry name" value="MdtA-like_C"/>
</dbReference>
<dbReference type="Pfam" id="PF25967">
    <property type="entry name" value="RND-MFP_C"/>
    <property type="match status" value="1"/>
</dbReference>
<reference evidence="5" key="1">
    <citation type="submission" date="2021-03" db="EMBL/GenBank/DDBJ databases">
        <title>Acanthopleuribacteraceae sp. M133.</title>
        <authorList>
            <person name="Wang G."/>
        </authorList>
    </citation>
    <scope>NUCLEOTIDE SEQUENCE</scope>
    <source>
        <strain evidence="5">M133</strain>
    </source>
</reference>
<dbReference type="Gene3D" id="2.40.30.170">
    <property type="match status" value="1"/>
</dbReference>
<proteinExistence type="predicted"/>
<evidence type="ECO:0000256" key="2">
    <source>
        <dbReference type="ARBA" id="ARBA00023054"/>
    </source>
</evidence>
<dbReference type="AlphaFoldDB" id="A0A8A4TQ43"/>
<evidence type="ECO:0000313" key="6">
    <source>
        <dbReference type="Proteomes" id="UP000663929"/>
    </source>
</evidence>
<accession>A0A8A4TQ43</accession>
<evidence type="ECO:0000259" key="4">
    <source>
        <dbReference type="Pfam" id="PF25967"/>
    </source>
</evidence>
<organism evidence="5 6">
    <name type="scientific">Sulfidibacter corallicola</name>
    <dbReference type="NCBI Taxonomy" id="2818388"/>
    <lineage>
        <taxon>Bacteria</taxon>
        <taxon>Pseudomonadati</taxon>
        <taxon>Acidobacteriota</taxon>
        <taxon>Holophagae</taxon>
        <taxon>Acanthopleuribacterales</taxon>
        <taxon>Acanthopleuribacteraceae</taxon>
        <taxon>Sulfidibacter</taxon>
    </lineage>
</organism>
<dbReference type="PANTHER" id="PTHR32347">
    <property type="entry name" value="EFFLUX SYSTEM COMPONENT YKNX-RELATED"/>
    <property type="match status" value="1"/>
</dbReference>
<keyword evidence="3" id="KW-0732">Signal</keyword>
<evidence type="ECO:0000256" key="3">
    <source>
        <dbReference type="SAM" id="SignalP"/>
    </source>
</evidence>
<dbReference type="KEGG" id="scor:J3U87_02450"/>
<dbReference type="GO" id="GO:0030313">
    <property type="term" value="C:cell envelope"/>
    <property type="evidence" value="ECO:0007669"/>
    <property type="project" value="UniProtKB-SubCell"/>
</dbReference>
<dbReference type="PANTHER" id="PTHR32347:SF23">
    <property type="entry name" value="BLL5650 PROTEIN"/>
    <property type="match status" value="1"/>
</dbReference>
<evidence type="ECO:0000256" key="1">
    <source>
        <dbReference type="ARBA" id="ARBA00004196"/>
    </source>
</evidence>
<protein>
    <submittedName>
        <fullName evidence="5">Efflux RND transporter periplasmic adaptor subunit</fullName>
    </submittedName>
</protein>
<dbReference type="EMBL" id="CP071793">
    <property type="protein sequence ID" value="QTD51304.1"/>
    <property type="molecule type" value="Genomic_DNA"/>
</dbReference>
<dbReference type="RefSeq" id="WP_237381436.1">
    <property type="nucleotide sequence ID" value="NZ_CP071793.1"/>
</dbReference>
<comment type="subcellular location">
    <subcellularLocation>
        <location evidence="1">Cell envelope</location>
    </subcellularLocation>
</comment>